<keyword evidence="2" id="KW-1185">Reference proteome</keyword>
<protein>
    <submittedName>
        <fullName evidence="1">Uncharacterized protein</fullName>
    </submittedName>
</protein>
<accession>A0A6F8XUD5</accession>
<dbReference type="EMBL" id="AP022870">
    <property type="protein sequence ID" value="BCB77409.1"/>
    <property type="molecule type" value="Genomic_DNA"/>
</dbReference>
<sequence>MGLIVGLTIAALLVICCCGGYGVAYWYEDSYIPGQREELLRSLGAPEGFALESMRRSDGGVAATYTVRCEPITACPPDPVGKLAAWATEVGAPGLTRASLGEALPRGGYWKNGLPWDKFEIDLALTGGVAPDGSQAAFSAVIVVRGGCWYCD</sequence>
<organism evidence="1 2">
    <name type="scientific">Phytohabitans flavus</name>
    <dbReference type="NCBI Taxonomy" id="1076124"/>
    <lineage>
        <taxon>Bacteria</taxon>
        <taxon>Bacillati</taxon>
        <taxon>Actinomycetota</taxon>
        <taxon>Actinomycetes</taxon>
        <taxon>Micromonosporales</taxon>
        <taxon>Micromonosporaceae</taxon>
    </lineage>
</organism>
<dbReference type="RefSeq" id="WP_173037195.1">
    <property type="nucleotide sequence ID" value="NZ_AP022870.1"/>
</dbReference>
<reference evidence="1 2" key="1">
    <citation type="submission" date="2020-03" db="EMBL/GenBank/DDBJ databases">
        <title>Whole genome shotgun sequence of Phytohabitans flavus NBRC 107702.</title>
        <authorList>
            <person name="Komaki H."/>
            <person name="Tamura T."/>
        </authorList>
    </citation>
    <scope>NUCLEOTIDE SEQUENCE [LARGE SCALE GENOMIC DNA]</scope>
    <source>
        <strain evidence="1 2">NBRC 107702</strain>
    </source>
</reference>
<gene>
    <name evidence="1" type="ORF">Pflav_038190</name>
</gene>
<reference evidence="1 2" key="2">
    <citation type="submission" date="2020-03" db="EMBL/GenBank/DDBJ databases">
        <authorList>
            <person name="Ichikawa N."/>
            <person name="Kimura A."/>
            <person name="Kitahashi Y."/>
            <person name="Uohara A."/>
        </authorList>
    </citation>
    <scope>NUCLEOTIDE SEQUENCE [LARGE SCALE GENOMIC DNA]</scope>
    <source>
        <strain evidence="1 2">NBRC 107702</strain>
    </source>
</reference>
<evidence type="ECO:0000313" key="1">
    <source>
        <dbReference type="EMBL" id="BCB77409.1"/>
    </source>
</evidence>
<dbReference type="Proteomes" id="UP000502508">
    <property type="component" value="Chromosome"/>
</dbReference>
<proteinExistence type="predicted"/>
<dbReference type="AlphaFoldDB" id="A0A6F8XUD5"/>
<evidence type="ECO:0000313" key="2">
    <source>
        <dbReference type="Proteomes" id="UP000502508"/>
    </source>
</evidence>
<dbReference type="KEGG" id="pfla:Pflav_038190"/>
<name>A0A6F8XUD5_9ACTN</name>